<proteinExistence type="predicted"/>
<dbReference type="Pfam" id="PF02575">
    <property type="entry name" value="YbaB_DNA_bd"/>
    <property type="match status" value="1"/>
</dbReference>
<dbReference type="Proteomes" id="UP000199025">
    <property type="component" value="Unassembled WGS sequence"/>
</dbReference>
<keyword evidence="1" id="KW-0175">Coiled coil</keyword>
<feature type="coiled-coil region" evidence="1">
    <location>
        <begin position="8"/>
        <end position="35"/>
    </location>
</feature>
<dbReference type="RefSeq" id="WP_091509312.1">
    <property type="nucleotide sequence ID" value="NZ_CBDQZW010000014.1"/>
</dbReference>
<organism evidence="3 4">
    <name type="scientific">Amycolatopsis sacchari</name>
    <dbReference type="NCBI Taxonomy" id="115433"/>
    <lineage>
        <taxon>Bacteria</taxon>
        <taxon>Bacillati</taxon>
        <taxon>Actinomycetota</taxon>
        <taxon>Actinomycetes</taxon>
        <taxon>Pseudonocardiales</taxon>
        <taxon>Pseudonocardiaceae</taxon>
        <taxon>Amycolatopsis</taxon>
    </lineage>
</organism>
<dbReference type="SUPFAM" id="SSF82607">
    <property type="entry name" value="YbaB-like"/>
    <property type="match status" value="1"/>
</dbReference>
<sequence length="162" mass="17508">MASREERLDRALRSFQEQAAKAAQLKEKLGELRGQGGSPDGAVSVTVAPSGAVLGLRLSPQAMRKTHVQLQQDIMAAIRQATQQAAARMQETVRPLLGERTEQFQQALNAHVPALAPTAPEQPAPQAPPPPEPPVPTRTPRNRQPAPEVEPDDFGGPILRRD</sequence>
<evidence type="ECO:0000313" key="4">
    <source>
        <dbReference type="Proteomes" id="UP000199025"/>
    </source>
</evidence>
<evidence type="ECO:0000256" key="2">
    <source>
        <dbReference type="SAM" id="MobiDB-lite"/>
    </source>
</evidence>
<dbReference type="Gene3D" id="3.30.1310.10">
    <property type="entry name" value="Nucleoid-associated protein YbaB-like domain"/>
    <property type="match status" value="1"/>
</dbReference>
<dbReference type="InterPro" id="IPR004401">
    <property type="entry name" value="YbaB/EbfC"/>
</dbReference>
<evidence type="ECO:0000256" key="1">
    <source>
        <dbReference type="SAM" id="Coils"/>
    </source>
</evidence>
<keyword evidence="3" id="KW-0238">DNA-binding</keyword>
<name>A0A1I3VC93_9PSEU</name>
<dbReference type="GO" id="GO:0003677">
    <property type="term" value="F:DNA binding"/>
    <property type="evidence" value="ECO:0007669"/>
    <property type="project" value="UniProtKB-KW"/>
</dbReference>
<feature type="compositionally biased region" description="Pro residues" evidence="2">
    <location>
        <begin position="120"/>
        <end position="137"/>
    </location>
</feature>
<reference evidence="3 4" key="1">
    <citation type="submission" date="2016-10" db="EMBL/GenBank/DDBJ databases">
        <authorList>
            <person name="de Groot N.N."/>
        </authorList>
    </citation>
    <scope>NUCLEOTIDE SEQUENCE [LARGE SCALE GENOMIC DNA]</scope>
    <source>
        <strain evidence="3 4">DSM 44468</strain>
    </source>
</reference>
<evidence type="ECO:0000313" key="3">
    <source>
        <dbReference type="EMBL" id="SFJ91807.1"/>
    </source>
</evidence>
<dbReference type="STRING" id="115433.SAMN05421835_110208"/>
<dbReference type="EMBL" id="FORP01000010">
    <property type="protein sequence ID" value="SFJ91807.1"/>
    <property type="molecule type" value="Genomic_DNA"/>
</dbReference>
<dbReference type="InterPro" id="IPR036894">
    <property type="entry name" value="YbaB-like_sf"/>
</dbReference>
<accession>A0A1I3VC93</accession>
<dbReference type="AlphaFoldDB" id="A0A1I3VC93"/>
<feature type="region of interest" description="Disordered" evidence="2">
    <location>
        <begin position="104"/>
        <end position="162"/>
    </location>
</feature>
<protein>
    <submittedName>
        <fullName evidence="3">Conserved DNA-binding protein YbaB</fullName>
    </submittedName>
</protein>
<gene>
    <name evidence="3" type="ORF">SAMN05421835_110208</name>
</gene>
<dbReference type="OrthoDB" id="3692582at2"/>
<keyword evidence="4" id="KW-1185">Reference proteome</keyword>